<gene>
    <name evidence="2" type="ORF">KEF29_34670</name>
</gene>
<evidence type="ECO:0000256" key="1">
    <source>
        <dbReference type="SAM" id="SignalP"/>
    </source>
</evidence>
<dbReference type="AlphaFoldDB" id="A0A941J3G6"/>
<organism evidence="2 3">
    <name type="scientific">Streptomyces tuirus</name>
    <dbReference type="NCBI Taxonomy" id="68278"/>
    <lineage>
        <taxon>Bacteria</taxon>
        <taxon>Bacillati</taxon>
        <taxon>Actinomycetota</taxon>
        <taxon>Actinomycetes</taxon>
        <taxon>Kitasatosporales</taxon>
        <taxon>Streptomycetaceae</taxon>
        <taxon>Streptomyces</taxon>
    </lineage>
</organism>
<feature type="signal peptide" evidence="1">
    <location>
        <begin position="1"/>
        <end position="28"/>
    </location>
</feature>
<proteinExistence type="predicted"/>
<keyword evidence="1" id="KW-0732">Signal</keyword>
<reference evidence="2 3" key="1">
    <citation type="submission" date="2021-04" db="EMBL/GenBank/DDBJ databases">
        <title>Characterization of the biosynthetic gene cluster of new lipopeptides with antitumor activity in the genome of the marine Streptomyces PHM034.</title>
        <authorList>
            <person name="Ceniceros A."/>
            <person name="Canedo L."/>
            <person name="Mendez C."/>
            <person name="Olano C."/>
            <person name="Schleissner C."/>
            <person name="Cuevas C."/>
            <person name="De La Calle F."/>
            <person name="Salas J.A."/>
        </authorList>
    </citation>
    <scope>NUCLEOTIDE SEQUENCE [LARGE SCALE GENOMIC DNA]</scope>
    <source>
        <strain evidence="2 3">PHM034</strain>
    </source>
</reference>
<comment type="caution">
    <text evidence="2">The sequence shown here is derived from an EMBL/GenBank/DDBJ whole genome shotgun (WGS) entry which is preliminary data.</text>
</comment>
<evidence type="ECO:0000313" key="3">
    <source>
        <dbReference type="Proteomes" id="UP000682308"/>
    </source>
</evidence>
<evidence type="ECO:0000313" key="2">
    <source>
        <dbReference type="EMBL" id="MBR8642812.1"/>
    </source>
</evidence>
<dbReference type="Gene3D" id="2.30.30.40">
    <property type="entry name" value="SH3 Domains"/>
    <property type="match status" value="1"/>
</dbReference>
<dbReference type="EMBL" id="JAGTPG010000002">
    <property type="protein sequence ID" value="MBR8642812.1"/>
    <property type="molecule type" value="Genomic_DNA"/>
</dbReference>
<accession>A0A941J3G6</accession>
<sequence length="115" mass="11730">MLKNRVAAAAASAALAVASLSLAAPANAAPADATSAQAAGCSNRPIKAKESVNIRKKPTATATAVGLFPKGANGCYDSGMDGQKYNVCGKKSTVWSYITYKGMKGWVAEACVKFV</sequence>
<protein>
    <submittedName>
        <fullName evidence="2">SH3 domain-containing protein</fullName>
    </submittedName>
</protein>
<feature type="chain" id="PRO_5037276126" evidence="1">
    <location>
        <begin position="29"/>
        <end position="115"/>
    </location>
</feature>
<keyword evidence="3" id="KW-1185">Reference proteome</keyword>
<name>A0A941J3G6_9ACTN</name>
<dbReference type="Proteomes" id="UP000682308">
    <property type="component" value="Unassembled WGS sequence"/>
</dbReference>